<gene>
    <name evidence="1" type="ORF">H5410_060073</name>
</gene>
<dbReference type="AlphaFoldDB" id="A0A9J5W433"/>
<dbReference type="Proteomes" id="UP000824120">
    <property type="component" value="Chromosome 12"/>
</dbReference>
<dbReference type="OrthoDB" id="1295088at2759"/>
<accession>A0A9J5W433</accession>
<name>A0A9J5W433_SOLCO</name>
<comment type="caution">
    <text evidence="1">The sequence shown here is derived from an EMBL/GenBank/DDBJ whole genome shotgun (WGS) entry which is preliminary data.</text>
</comment>
<keyword evidence="2" id="KW-1185">Reference proteome</keyword>
<dbReference type="EMBL" id="JACXVP010000012">
    <property type="protein sequence ID" value="KAG5570307.1"/>
    <property type="molecule type" value="Genomic_DNA"/>
</dbReference>
<protein>
    <submittedName>
        <fullName evidence="1">Uncharacterized protein</fullName>
    </submittedName>
</protein>
<sequence length="149" mass="16558">MSHGNRDMSFFNSINNGIIELPDLLEEHTNSCSAWAFSCPPDSSSDCFVVGFKAIGLDNKTLFVSSGGSYFKTCVAHGLGNKIYFPMFTTIRAFSTVWPIENITLLINLSTKLIQVQIFLTSSNQNPAFRSNQRVINRSLSIAVYFSIN</sequence>
<evidence type="ECO:0000313" key="1">
    <source>
        <dbReference type="EMBL" id="KAG5570307.1"/>
    </source>
</evidence>
<reference evidence="1 2" key="1">
    <citation type="submission" date="2020-09" db="EMBL/GenBank/DDBJ databases">
        <title>De no assembly of potato wild relative species, Solanum commersonii.</title>
        <authorList>
            <person name="Cho K."/>
        </authorList>
    </citation>
    <scope>NUCLEOTIDE SEQUENCE [LARGE SCALE GENOMIC DNA]</scope>
    <source>
        <strain evidence="1">LZ3.2</strain>
        <tissue evidence="1">Leaf</tissue>
    </source>
</reference>
<evidence type="ECO:0000313" key="2">
    <source>
        <dbReference type="Proteomes" id="UP000824120"/>
    </source>
</evidence>
<organism evidence="1 2">
    <name type="scientific">Solanum commersonii</name>
    <name type="common">Commerson's wild potato</name>
    <name type="synonym">Commerson's nightshade</name>
    <dbReference type="NCBI Taxonomy" id="4109"/>
    <lineage>
        <taxon>Eukaryota</taxon>
        <taxon>Viridiplantae</taxon>
        <taxon>Streptophyta</taxon>
        <taxon>Embryophyta</taxon>
        <taxon>Tracheophyta</taxon>
        <taxon>Spermatophyta</taxon>
        <taxon>Magnoliopsida</taxon>
        <taxon>eudicotyledons</taxon>
        <taxon>Gunneridae</taxon>
        <taxon>Pentapetalae</taxon>
        <taxon>asterids</taxon>
        <taxon>lamiids</taxon>
        <taxon>Solanales</taxon>
        <taxon>Solanaceae</taxon>
        <taxon>Solanoideae</taxon>
        <taxon>Solaneae</taxon>
        <taxon>Solanum</taxon>
    </lineage>
</organism>
<proteinExistence type="predicted"/>